<gene>
    <name evidence="1" type="ORF">NPIL_642871</name>
</gene>
<sequence length="66" mass="7138">MQLQGGSASNDGKTIGLDIDFPFQPKDVHHKELQSVDVGNVNLPKCNGKLQLGRSSFVIKDNSSAR</sequence>
<keyword evidence="2" id="KW-1185">Reference proteome</keyword>
<comment type="caution">
    <text evidence="1">The sequence shown here is derived from an EMBL/GenBank/DDBJ whole genome shotgun (WGS) entry which is preliminary data.</text>
</comment>
<evidence type="ECO:0000313" key="2">
    <source>
        <dbReference type="Proteomes" id="UP000887013"/>
    </source>
</evidence>
<dbReference type="AlphaFoldDB" id="A0A8X6PCT0"/>
<dbReference type="Proteomes" id="UP000887013">
    <property type="component" value="Unassembled WGS sequence"/>
</dbReference>
<reference evidence="1" key="1">
    <citation type="submission" date="2020-08" db="EMBL/GenBank/DDBJ databases">
        <title>Multicomponent nature underlies the extraordinary mechanical properties of spider dragline silk.</title>
        <authorList>
            <person name="Kono N."/>
            <person name="Nakamura H."/>
            <person name="Mori M."/>
            <person name="Yoshida Y."/>
            <person name="Ohtoshi R."/>
            <person name="Malay A.D."/>
            <person name="Moran D.A.P."/>
            <person name="Tomita M."/>
            <person name="Numata K."/>
            <person name="Arakawa K."/>
        </authorList>
    </citation>
    <scope>NUCLEOTIDE SEQUENCE</scope>
</reference>
<accession>A0A8X6PCT0</accession>
<protein>
    <submittedName>
        <fullName evidence="1">Uncharacterized protein</fullName>
    </submittedName>
</protein>
<proteinExistence type="predicted"/>
<evidence type="ECO:0000313" key="1">
    <source>
        <dbReference type="EMBL" id="GFT61103.1"/>
    </source>
</evidence>
<dbReference type="EMBL" id="BMAW01067709">
    <property type="protein sequence ID" value="GFT61103.1"/>
    <property type="molecule type" value="Genomic_DNA"/>
</dbReference>
<organism evidence="1 2">
    <name type="scientific">Nephila pilipes</name>
    <name type="common">Giant wood spider</name>
    <name type="synonym">Nephila maculata</name>
    <dbReference type="NCBI Taxonomy" id="299642"/>
    <lineage>
        <taxon>Eukaryota</taxon>
        <taxon>Metazoa</taxon>
        <taxon>Ecdysozoa</taxon>
        <taxon>Arthropoda</taxon>
        <taxon>Chelicerata</taxon>
        <taxon>Arachnida</taxon>
        <taxon>Araneae</taxon>
        <taxon>Araneomorphae</taxon>
        <taxon>Entelegynae</taxon>
        <taxon>Araneoidea</taxon>
        <taxon>Nephilidae</taxon>
        <taxon>Nephila</taxon>
    </lineage>
</organism>
<name>A0A8X6PCT0_NEPPI</name>